<organism evidence="2 3">
    <name type="scientific">Thermoactinomyces daqus</name>
    <dbReference type="NCBI Taxonomy" id="1329516"/>
    <lineage>
        <taxon>Bacteria</taxon>
        <taxon>Bacillati</taxon>
        <taxon>Bacillota</taxon>
        <taxon>Bacilli</taxon>
        <taxon>Bacillales</taxon>
        <taxon>Thermoactinomycetaceae</taxon>
        <taxon>Thermoactinomyces</taxon>
    </lineage>
</organism>
<feature type="region of interest" description="Disordered" evidence="1">
    <location>
        <begin position="235"/>
        <end position="256"/>
    </location>
</feature>
<reference evidence="2 3" key="1">
    <citation type="submission" date="2020-07" db="EMBL/GenBank/DDBJ databases">
        <authorList>
            <person name="Feng H."/>
        </authorList>
    </citation>
    <scope>NUCLEOTIDE SEQUENCE [LARGE SCALE GENOMIC DNA]</scope>
    <source>
        <strain evidence="3">s-11</strain>
    </source>
</reference>
<comment type="caution">
    <text evidence="2">The sequence shown here is derived from an EMBL/GenBank/DDBJ whole genome shotgun (WGS) entry which is preliminary data.</text>
</comment>
<gene>
    <name evidence="2" type="ORF">H1164_12470</name>
</gene>
<dbReference type="OrthoDB" id="1842465at2"/>
<name>A0A7W2AJF1_9BACL</name>
<proteinExistence type="predicted"/>
<sequence>MNKTTPSIRRKHLHEVTLDDCPQLPPFYLFFAEMEQDELYPYLSKEQVPALIEQAIATGERIASLHGKKRPLGSFINHLLKQKVRIKFLEKHSADPSIRAQYIKKPPTIAIYRHSLKQIRQFFQRNGEEVPEEEIWLLHLYHEWFHHLEETKYGRTDKVLPKVTVKQKGPFAIKKPLQCLREIAAHTFTQTVLGLLWSPLLLDHLLTFKNKGWSNGQIREYFGRYKSTIDSLLEEAKKQEGPHDPQDEPLPTEKIM</sequence>
<dbReference type="AlphaFoldDB" id="A0A7W2AJF1"/>
<dbReference type="Proteomes" id="UP000530514">
    <property type="component" value="Unassembled WGS sequence"/>
</dbReference>
<evidence type="ECO:0000313" key="3">
    <source>
        <dbReference type="Proteomes" id="UP000530514"/>
    </source>
</evidence>
<feature type="compositionally biased region" description="Basic and acidic residues" evidence="1">
    <location>
        <begin position="235"/>
        <end position="246"/>
    </location>
</feature>
<protein>
    <submittedName>
        <fullName evidence="2">Uncharacterized protein</fullName>
    </submittedName>
</protein>
<evidence type="ECO:0000313" key="2">
    <source>
        <dbReference type="EMBL" id="MBA4543704.1"/>
    </source>
</evidence>
<accession>A0A7W2AJF1</accession>
<dbReference type="RefSeq" id="WP_033102122.1">
    <property type="nucleotide sequence ID" value="NZ_JACEIP010000020.1"/>
</dbReference>
<keyword evidence="3" id="KW-1185">Reference proteome</keyword>
<evidence type="ECO:0000256" key="1">
    <source>
        <dbReference type="SAM" id="MobiDB-lite"/>
    </source>
</evidence>
<dbReference type="EMBL" id="JACEIP010000020">
    <property type="protein sequence ID" value="MBA4543704.1"/>
    <property type="molecule type" value="Genomic_DNA"/>
</dbReference>